<dbReference type="RefSeq" id="WP_188419107.1">
    <property type="nucleotide sequence ID" value="NZ_BMDP01000001.1"/>
</dbReference>
<keyword evidence="17" id="KW-1185">Reference proteome</keyword>
<keyword evidence="3 12" id="KW-0004">4Fe-4S</keyword>
<dbReference type="Proteomes" id="UP000627205">
    <property type="component" value="Unassembled WGS sequence"/>
</dbReference>
<evidence type="ECO:0000256" key="6">
    <source>
        <dbReference type="ARBA" id="ARBA00022723"/>
    </source>
</evidence>
<evidence type="ECO:0000256" key="3">
    <source>
        <dbReference type="ARBA" id="ARBA00022485"/>
    </source>
</evidence>
<dbReference type="SUPFAM" id="SSF50692">
    <property type="entry name" value="ADC-like"/>
    <property type="match status" value="1"/>
</dbReference>
<keyword evidence="5 12" id="KW-0874">Quinone</keyword>
<dbReference type="Pfam" id="PF13510">
    <property type="entry name" value="Fer2_4"/>
    <property type="match status" value="1"/>
</dbReference>
<dbReference type="GO" id="GO:0051537">
    <property type="term" value="F:2 iron, 2 sulfur cluster binding"/>
    <property type="evidence" value="ECO:0007669"/>
    <property type="project" value="UniProtKB-UniRule"/>
</dbReference>
<dbReference type="InterPro" id="IPR010228">
    <property type="entry name" value="NADH_UbQ_OxRdtase_Gsu"/>
</dbReference>
<dbReference type="InterPro" id="IPR009010">
    <property type="entry name" value="Asp_de-COase-like_dom_sf"/>
</dbReference>
<dbReference type="CDD" id="cd02772">
    <property type="entry name" value="MopB_NDH-1_NuoG2"/>
    <property type="match status" value="1"/>
</dbReference>
<dbReference type="GO" id="GO:0016651">
    <property type="term" value="F:oxidoreductase activity, acting on NAD(P)H"/>
    <property type="evidence" value="ECO:0007669"/>
    <property type="project" value="InterPro"/>
</dbReference>
<dbReference type="GO" id="GO:0051539">
    <property type="term" value="F:4 iron, 4 sulfur cluster binding"/>
    <property type="evidence" value="ECO:0007669"/>
    <property type="project" value="UniProtKB-KW"/>
</dbReference>
<dbReference type="PROSITE" id="PS51669">
    <property type="entry name" value="4FE4S_MOW_BIS_MGD"/>
    <property type="match status" value="1"/>
</dbReference>
<dbReference type="CDD" id="cd00207">
    <property type="entry name" value="fer2"/>
    <property type="match status" value="1"/>
</dbReference>
<keyword evidence="7 12" id="KW-1278">Translocase</keyword>
<name>A0A8J3B175_9BURK</name>
<gene>
    <name evidence="16" type="primary">nuoG</name>
    <name evidence="16" type="ORF">GCM10011430_01830</name>
</gene>
<dbReference type="Pfam" id="PF22151">
    <property type="entry name" value="Fer4_NDSU1"/>
    <property type="match status" value="1"/>
</dbReference>
<dbReference type="Gene3D" id="3.40.50.740">
    <property type="match status" value="2"/>
</dbReference>
<comment type="cofactor">
    <cofactor evidence="1 12">
        <name>[4Fe-4S] cluster</name>
        <dbReference type="ChEBI" id="CHEBI:49883"/>
    </cofactor>
</comment>
<organism evidence="16 17">
    <name type="scientific">Oxalicibacterium solurbis</name>
    <dbReference type="NCBI Taxonomy" id="69280"/>
    <lineage>
        <taxon>Bacteria</taxon>
        <taxon>Pseudomonadati</taxon>
        <taxon>Pseudomonadota</taxon>
        <taxon>Betaproteobacteria</taxon>
        <taxon>Burkholderiales</taxon>
        <taxon>Oxalobacteraceae</taxon>
        <taxon>Oxalicibacterium</taxon>
    </lineage>
</organism>
<evidence type="ECO:0000256" key="4">
    <source>
        <dbReference type="ARBA" id="ARBA00022714"/>
    </source>
</evidence>
<dbReference type="InterPro" id="IPR001041">
    <property type="entry name" value="2Fe-2S_ferredoxin-type"/>
</dbReference>
<dbReference type="SUPFAM" id="SSF54292">
    <property type="entry name" value="2Fe-2S ferredoxin-like"/>
    <property type="match status" value="1"/>
</dbReference>
<dbReference type="InterPro" id="IPR000283">
    <property type="entry name" value="NADH_UbQ_OxRdtase_75kDa_su_CS"/>
</dbReference>
<dbReference type="PROSITE" id="PS00643">
    <property type="entry name" value="COMPLEX1_75K_3"/>
    <property type="match status" value="1"/>
</dbReference>
<evidence type="ECO:0000256" key="10">
    <source>
        <dbReference type="ARBA" id="ARBA00023027"/>
    </source>
</evidence>
<evidence type="ECO:0000256" key="7">
    <source>
        <dbReference type="ARBA" id="ARBA00022967"/>
    </source>
</evidence>
<evidence type="ECO:0000259" key="15">
    <source>
        <dbReference type="PROSITE" id="PS51839"/>
    </source>
</evidence>
<keyword evidence="4 12" id="KW-0001">2Fe-2S</keyword>
<keyword evidence="10 12" id="KW-0520">NAD</keyword>
<evidence type="ECO:0000256" key="2">
    <source>
        <dbReference type="ARBA" id="ARBA00005404"/>
    </source>
</evidence>
<evidence type="ECO:0000313" key="17">
    <source>
        <dbReference type="Proteomes" id="UP000627205"/>
    </source>
</evidence>
<evidence type="ECO:0000256" key="9">
    <source>
        <dbReference type="ARBA" id="ARBA00023014"/>
    </source>
</evidence>
<dbReference type="EMBL" id="BMDP01000001">
    <property type="protein sequence ID" value="GGI53009.1"/>
    <property type="molecule type" value="Genomic_DNA"/>
</dbReference>
<evidence type="ECO:0000259" key="14">
    <source>
        <dbReference type="PROSITE" id="PS51669"/>
    </source>
</evidence>
<comment type="similarity">
    <text evidence="2 12">Belongs to the complex I 75 kDa subunit family.</text>
</comment>
<feature type="domain" description="4Fe-4S Mo/W bis-MGD-type" evidence="14">
    <location>
        <begin position="216"/>
        <end position="272"/>
    </location>
</feature>
<dbReference type="PROSITE" id="PS51085">
    <property type="entry name" value="2FE2S_FER_2"/>
    <property type="match status" value="1"/>
</dbReference>
<comment type="function">
    <text evidence="12">NDH-1 shuttles electrons from NADH, via FMN and iron-sulfur (Fe-S) centers, to quinones in the respiratory chain. Couples the redox reaction to proton translocation (for every two electrons transferred, four hydrogen ions are translocated across the cytoplasmic membrane), and thus conserves the redox energy in a proton gradient.</text>
</comment>
<reference evidence="16" key="2">
    <citation type="submission" date="2020-09" db="EMBL/GenBank/DDBJ databases">
        <authorList>
            <person name="Sun Q."/>
            <person name="Sedlacek I."/>
        </authorList>
    </citation>
    <scope>NUCLEOTIDE SEQUENCE</scope>
    <source>
        <strain evidence="16">CCM 7664</strain>
    </source>
</reference>
<dbReference type="PANTHER" id="PTHR43105:SF13">
    <property type="entry name" value="NADH-UBIQUINONE OXIDOREDUCTASE 75 KDA SUBUNIT, MITOCHONDRIAL"/>
    <property type="match status" value="1"/>
</dbReference>
<keyword evidence="6 12" id="KW-0479">Metal-binding</keyword>
<dbReference type="PROSITE" id="PS00641">
    <property type="entry name" value="COMPLEX1_75K_1"/>
    <property type="match status" value="1"/>
</dbReference>
<dbReference type="InterPro" id="IPR050123">
    <property type="entry name" value="Prok_molybdopt-oxidoreductase"/>
</dbReference>
<evidence type="ECO:0000313" key="16">
    <source>
        <dbReference type="EMBL" id="GGI53009.1"/>
    </source>
</evidence>
<dbReference type="PROSITE" id="PS51839">
    <property type="entry name" value="4FE4S_HC3"/>
    <property type="match status" value="1"/>
</dbReference>
<comment type="cofactor">
    <cofactor evidence="12">
        <name>[2Fe-2S] cluster</name>
        <dbReference type="ChEBI" id="CHEBI:190135"/>
    </cofactor>
    <text evidence="12">Binds 1 [2Fe-2S] cluster per subunit.</text>
</comment>
<dbReference type="FunFam" id="3.30.200.210:FF:000002">
    <property type="entry name" value="NADH-ubiquinone oxidoreductase 75 kDa subunit"/>
    <property type="match status" value="1"/>
</dbReference>
<sequence>MVEIEIDGKKVEVQEGSMVMDAANKLGTYIPHFCYHKKLSIAANCRMCLVEVEKAPKPLPACATPVAPGMIVRSHSEKAVKAQKGVMEFLLINHPLDCPICDQGGECQLQDLAVGYGDSSSRYAEEKRVVVPKDVGPLISMQEMSRCIHCTRCVRFGQEIAGVMEFGMLNRGEHSEITAFVGKTVDSELSGNMIDLCPVGALTSKPFRYSARTWELSRRKSVSPHDSIGANLIVQVKAGKVMRVLPLENDDVNECWISDKDRFSYEALNSAERLTAPMIKQGGQWQETDWQTALEYVAHGLRNIKHEHGASAIAALAASHSTLEELSLLQKLVRGIGSENIDFRLRQSDFSLDASVKPWLGMSINEFGALKRAFVIGSFLRKDHPLLSARLRLAVKKGASLSILHATDDDLLMPIANKMIKAPSDWLAALGEVIVAVAQARGIAAPAGYEKIEASTEAKQIAASLLSGEPKAVLLGNAVLQHPQAAKLHAAAQWIAQNTEAKFGFLTEAANTVGGYVANALPGANGSNAAQAFEQPHKAYVLLHTEPEFDSFNPQVARNALSQAEMVVVMSPFKQGADYADVMLPIAPFSETSGTFVNAEGRAQSFNGTVKPLGDTRPAWKVLRVLGNLLDLNGFDYETSEAVRNEILGTSVPADANLQSRLNNIGNTAPQAVVSAAGMQLERVADVSIYATDAITRRSEPLQQTTDGAAPKARLSADLAGKLGVVAGDKVTVKQGNGTATLAVAIDAALPVNVVRVAAGRQETADLGAMFGSISVEKA</sequence>
<dbReference type="EC" id="7.1.1.-" evidence="12"/>
<dbReference type="Gene3D" id="3.40.228.10">
    <property type="entry name" value="Dimethylsulfoxide Reductase, domain 2"/>
    <property type="match status" value="1"/>
</dbReference>
<dbReference type="InterPro" id="IPR019574">
    <property type="entry name" value="NADH_UbQ_OxRdtase_Gsu_4Fe4S-bd"/>
</dbReference>
<dbReference type="GO" id="GO:0016020">
    <property type="term" value="C:membrane"/>
    <property type="evidence" value="ECO:0007669"/>
    <property type="project" value="InterPro"/>
</dbReference>
<evidence type="ECO:0000256" key="12">
    <source>
        <dbReference type="RuleBase" id="RU003525"/>
    </source>
</evidence>
<evidence type="ECO:0000259" key="13">
    <source>
        <dbReference type="PROSITE" id="PS51085"/>
    </source>
</evidence>
<dbReference type="Pfam" id="PF00384">
    <property type="entry name" value="Molybdopterin"/>
    <property type="match status" value="1"/>
</dbReference>
<comment type="caution">
    <text evidence="16">The sequence shown here is derived from an EMBL/GenBank/DDBJ whole genome shotgun (WGS) entry which is preliminary data.</text>
</comment>
<dbReference type="Gene3D" id="3.30.70.20">
    <property type="match status" value="1"/>
</dbReference>
<evidence type="ECO:0000256" key="8">
    <source>
        <dbReference type="ARBA" id="ARBA00023004"/>
    </source>
</evidence>
<keyword evidence="8 12" id="KW-0408">Iron</keyword>
<evidence type="ECO:0000256" key="1">
    <source>
        <dbReference type="ARBA" id="ARBA00001966"/>
    </source>
</evidence>
<evidence type="ECO:0000256" key="11">
    <source>
        <dbReference type="ARBA" id="ARBA00047712"/>
    </source>
</evidence>
<dbReference type="Gene3D" id="3.10.20.740">
    <property type="match status" value="1"/>
</dbReference>
<dbReference type="SMART" id="SM00929">
    <property type="entry name" value="NADH-G_4Fe-4S_3"/>
    <property type="match status" value="1"/>
</dbReference>
<reference evidence="16" key="1">
    <citation type="journal article" date="2014" name="Int. J. Syst. Evol. Microbiol.">
        <title>Complete genome sequence of Corynebacterium casei LMG S-19264T (=DSM 44701T), isolated from a smear-ripened cheese.</title>
        <authorList>
            <consortium name="US DOE Joint Genome Institute (JGI-PGF)"/>
            <person name="Walter F."/>
            <person name="Albersmeier A."/>
            <person name="Kalinowski J."/>
            <person name="Ruckert C."/>
        </authorList>
    </citation>
    <scope>NUCLEOTIDE SEQUENCE</scope>
    <source>
        <strain evidence="16">CCM 7664</strain>
    </source>
</reference>
<dbReference type="FunFam" id="3.30.70.20:FF:000002">
    <property type="entry name" value="NADH-ubiquinone oxidoreductase 75 kDa subunit"/>
    <property type="match status" value="1"/>
</dbReference>
<accession>A0A8J3B175</accession>
<dbReference type="InterPro" id="IPR054351">
    <property type="entry name" value="NADH_UbQ_OxRdtase_ferredoxin"/>
</dbReference>
<dbReference type="AlphaFoldDB" id="A0A8J3B175"/>
<feature type="domain" description="4Fe-4S His(Cys)3-ligated-type" evidence="15">
    <location>
        <begin position="78"/>
        <end position="117"/>
    </location>
</feature>
<dbReference type="SUPFAM" id="SSF54862">
    <property type="entry name" value="4Fe-4S ferredoxins"/>
    <property type="match status" value="1"/>
</dbReference>
<proteinExistence type="inferred from homology"/>
<dbReference type="PROSITE" id="PS00642">
    <property type="entry name" value="COMPLEX1_75K_2"/>
    <property type="match status" value="1"/>
</dbReference>
<dbReference type="NCBIfam" id="TIGR01973">
    <property type="entry name" value="NuoG"/>
    <property type="match status" value="1"/>
</dbReference>
<dbReference type="GO" id="GO:0046872">
    <property type="term" value="F:metal ion binding"/>
    <property type="evidence" value="ECO:0007669"/>
    <property type="project" value="UniProtKB-UniRule"/>
</dbReference>
<dbReference type="GO" id="GO:0042773">
    <property type="term" value="P:ATP synthesis coupled electron transport"/>
    <property type="evidence" value="ECO:0007669"/>
    <property type="project" value="InterPro"/>
</dbReference>
<dbReference type="InterPro" id="IPR006656">
    <property type="entry name" value="Mopterin_OxRdtase"/>
</dbReference>
<comment type="catalytic activity">
    <reaction evidence="11 12">
        <text>a quinone + NADH + 5 H(+)(in) = a quinol + NAD(+) + 4 H(+)(out)</text>
        <dbReference type="Rhea" id="RHEA:57888"/>
        <dbReference type="ChEBI" id="CHEBI:15378"/>
        <dbReference type="ChEBI" id="CHEBI:24646"/>
        <dbReference type="ChEBI" id="CHEBI:57540"/>
        <dbReference type="ChEBI" id="CHEBI:57945"/>
        <dbReference type="ChEBI" id="CHEBI:132124"/>
    </reaction>
</comment>
<protein>
    <recommendedName>
        <fullName evidence="12">NADH-quinone oxidoreductase</fullName>
        <ecNumber evidence="12">7.1.1.-</ecNumber>
    </recommendedName>
</protein>
<dbReference type="SUPFAM" id="SSF53706">
    <property type="entry name" value="Formate dehydrogenase/DMSO reductase, domains 1-3"/>
    <property type="match status" value="1"/>
</dbReference>
<dbReference type="InterPro" id="IPR006963">
    <property type="entry name" value="Mopterin_OxRdtase_4Fe-4S_dom"/>
</dbReference>
<dbReference type="Pfam" id="PF22117">
    <property type="entry name" value="Fer4_Nqo3"/>
    <property type="match status" value="1"/>
</dbReference>
<feature type="domain" description="2Fe-2S ferredoxin-type" evidence="13">
    <location>
        <begin position="1"/>
        <end position="78"/>
    </location>
</feature>
<dbReference type="InterPro" id="IPR036010">
    <property type="entry name" value="2Fe-2S_ferredoxin-like_sf"/>
</dbReference>
<dbReference type="GO" id="GO:0048038">
    <property type="term" value="F:quinone binding"/>
    <property type="evidence" value="ECO:0007669"/>
    <property type="project" value="UniProtKB-UniRule"/>
</dbReference>
<dbReference type="GO" id="GO:0008137">
    <property type="term" value="F:NADH dehydrogenase (ubiquinone) activity"/>
    <property type="evidence" value="ECO:0007669"/>
    <property type="project" value="UniProtKB-UniRule"/>
</dbReference>
<dbReference type="PANTHER" id="PTHR43105">
    <property type="entry name" value="RESPIRATORY NITRATE REDUCTASE"/>
    <property type="match status" value="1"/>
</dbReference>
<dbReference type="Pfam" id="PF10588">
    <property type="entry name" value="NADH-G_4Fe-4S_3"/>
    <property type="match status" value="1"/>
</dbReference>
<evidence type="ECO:0000256" key="5">
    <source>
        <dbReference type="ARBA" id="ARBA00022719"/>
    </source>
</evidence>
<dbReference type="FunFam" id="3.10.20.740:FF:000001">
    <property type="entry name" value="NADH-quinone oxidoreductase subunit G"/>
    <property type="match status" value="1"/>
</dbReference>
<keyword evidence="9 12" id="KW-0411">Iron-sulfur</keyword>